<dbReference type="RefSeq" id="WP_237337105.1">
    <property type="nucleotide sequence ID" value="NZ_BAABCM010000012.1"/>
</dbReference>
<evidence type="ECO:0000313" key="3">
    <source>
        <dbReference type="EMBL" id="GAA3840439.1"/>
    </source>
</evidence>
<dbReference type="InterPro" id="IPR052019">
    <property type="entry name" value="F420H2_bilvrd_red/Heme_oxyg"/>
</dbReference>
<dbReference type="Gene3D" id="2.30.110.10">
    <property type="entry name" value="Electron Transport, Fmn-binding Protein, Chain A"/>
    <property type="match status" value="1"/>
</dbReference>
<accession>A0ABP7JCF1</accession>
<feature type="domain" description="Pyridoxamine 5'-phosphate oxidase N-terminal" evidence="2">
    <location>
        <begin position="19"/>
        <end position="120"/>
    </location>
</feature>
<name>A0ABP7JCF1_9PSEU</name>
<gene>
    <name evidence="3" type="ORF">GCM10022380_68240</name>
</gene>
<proteinExistence type="predicted"/>
<protein>
    <submittedName>
        <fullName evidence="3">Pyridoxamine 5'-phosphate oxidase family protein</fullName>
    </submittedName>
</protein>
<evidence type="ECO:0000259" key="2">
    <source>
        <dbReference type="Pfam" id="PF01243"/>
    </source>
</evidence>
<reference evidence="4" key="1">
    <citation type="journal article" date="2019" name="Int. J. Syst. Evol. Microbiol.">
        <title>The Global Catalogue of Microorganisms (GCM) 10K type strain sequencing project: providing services to taxonomists for standard genome sequencing and annotation.</title>
        <authorList>
            <consortium name="The Broad Institute Genomics Platform"/>
            <consortium name="The Broad Institute Genome Sequencing Center for Infectious Disease"/>
            <person name="Wu L."/>
            <person name="Ma J."/>
        </authorList>
    </citation>
    <scope>NUCLEOTIDE SEQUENCE [LARGE SCALE GENOMIC DNA]</scope>
    <source>
        <strain evidence="4">JCM 17017</strain>
    </source>
</reference>
<dbReference type="EMBL" id="BAABCM010000012">
    <property type="protein sequence ID" value="GAA3840439.1"/>
    <property type="molecule type" value="Genomic_DNA"/>
</dbReference>
<evidence type="ECO:0000313" key="4">
    <source>
        <dbReference type="Proteomes" id="UP001501624"/>
    </source>
</evidence>
<dbReference type="SUPFAM" id="SSF50475">
    <property type="entry name" value="FMN-binding split barrel"/>
    <property type="match status" value="1"/>
</dbReference>
<dbReference type="InterPro" id="IPR011576">
    <property type="entry name" value="Pyridox_Oxase_N"/>
</dbReference>
<dbReference type="PANTHER" id="PTHR35176:SF6">
    <property type="entry name" value="HEME OXYGENASE HI_0854-RELATED"/>
    <property type="match status" value="1"/>
</dbReference>
<sequence length="166" mass="18019">MTTTTLPQGDLRLLDTDLAQRMLASTELARLAYVAPDGTPRVLPMLFHWTGDELVMATFAGTAKLPALRANPAVAVTIDRAGPPPEVLLLRGNAVVTEVDGVLPEYAAAQRRYYGPEQAAASVAEVDRPGLRMARIAVRPSWAGTFDFQERFPGGRTAEDFARRGR</sequence>
<dbReference type="Pfam" id="PF01243">
    <property type="entry name" value="PNPOx_N"/>
    <property type="match status" value="1"/>
</dbReference>
<evidence type="ECO:0000256" key="1">
    <source>
        <dbReference type="ARBA" id="ARBA00023002"/>
    </source>
</evidence>
<dbReference type="PANTHER" id="PTHR35176">
    <property type="entry name" value="HEME OXYGENASE HI_0854-RELATED"/>
    <property type="match status" value="1"/>
</dbReference>
<keyword evidence="1" id="KW-0560">Oxidoreductase</keyword>
<dbReference type="Proteomes" id="UP001501624">
    <property type="component" value="Unassembled WGS sequence"/>
</dbReference>
<comment type="caution">
    <text evidence="3">The sequence shown here is derived from an EMBL/GenBank/DDBJ whole genome shotgun (WGS) entry which is preliminary data.</text>
</comment>
<keyword evidence="4" id="KW-1185">Reference proteome</keyword>
<dbReference type="InterPro" id="IPR012349">
    <property type="entry name" value="Split_barrel_FMN-bd"/>
</dbReference>
<organism evidence="3 4">
    <name type="scientific">Amycolatopsis tucumanensis</name>
    <dbReference type="NCBI Taxonomy" id="401106"/>
    <lineage>
        <taxon>Bacteria</taxon>
        <taxon>Bacillati</taxon>
        <taxon>Actinomycetota</taxon>
        <taxon>Actinomycetes</taxon>
        <taxon>Pseudonocardiales</taxon>
        <taxon>Pseudonocardiaceae</taxon>
        <taxon>Amycolatopsis</taxon>
    </lineage>
</organism>